<dbReference type="Proteomes" id="UP000230222">
    <property type="component" value="Unassembled WGS sequence"/>
</dbReference>
<reference evidence="3" key="1">
    <citation type="submission" date="2017-09" db="EMBL/GenBank/DDBJ databases">
        <title>Depth-based differentiation of microbial function through sediment-hosted aquifers and enrichment of novel symbionts in the deep terrestrial subsurface.</title>
        <authorList>
            <person name="Probst A.J."/>
            <person name="Ladd B."/>
            <person name="Jarett J.K."/>
            <person name="Geller-Mcgrath D.E."/>
            <person name="Sieber C.M.K."/>
            <person name="Emerson J.B."/>
            <person name="Anantharaman K."/>
            <person name="Thomas B.C."/>
            <person name="Malmstrom R."/>
            <person name="Stieglmeier M."/>
            <person name="Klingl A."/>
            <person name="Woyke T."/>
            <person name="Ryan C.M."/>
            <person name="Banfield J.F."/>
        </authorList>
    </citation>
    <scope>NUCLEOTIDE SEQUENCE [LARGE SCALE GENOMIC DNA]</scope>
</reference>
<comment type="caution">
    <text evidence="2">The sequence shown here is derived from an EMBL/GenBank/DDBJ whole genome shotgun (WGS) entry which is preliminary data.</text>
</comment>
<feature type="region of interest" description="Disordered" evidence="1">
    <location>
        <begin position="74"/>
        <end position="106"/>
    </location>
</feature>
<accession>A0A2M8KQ12</accession>
<feature type="non-terminal residue" evidence="2">
    <location>
        <position position="278"/>
    </location>
</feature>
<proteinExistence type="predicted"/>
<evidence type="ECO:0008006" key="4">
    <source>
        <dbReference type="Google" id="ProtNLM"/>
    </source>
</evidence>
<dbReference type="EMBL" id="PFEC01000029">
    <property type="protein sequence ID" value="PJE61989.1"/>
    <property type="molecule type" value="Genomic_DNA"/>
</dbReference>
<dbReference type="Gene3D" id="3.90.70.10">
    <property type="entry name" value="Cysteine proteinases"/>
    <property type="match status" value="1"/>
</dbReference>
<protein>
    <recommendedName>
        <fullName evidence="4">Peptidase C39-like domain-containing protein</fullName>
    </recommendedName>
</protein>
<evidence type="ECO:0000313" key="3">
    <source>
        <dbReference type="Proteomes" id="UP000230222"/>
    </source>
</evidence>
<dbReference type="AlphaFoldDB" id="A0A2M8KQ12"/>
<sequence>MRKIFPKVNIVFIITIFLLIFAGVLTYSIKADENGSLFEEYDKTTQNIYSDDLKQGAIDLYNFGKEISNQSKIPITLQPTNPSNTQVTQDPYQNGNYDPNDPTNPQITRNPSINGNLTMYRQTDYTQNLPGGCTIAYAGCGPVAAANIITYFTGQQINPVDVASKYTGVNLANCDGSSPNGSANVLASYGFRTKLLFAAQHLTINEAAEKLLPYIKQGNVIHAGGQFYYLDKDGIYQTSGHFFVILDIKKLDNGDYDFIGLDSAYGNRNVIPVSYRKL</sequence>
<evidence type="ECO:0000256" key="1">
    <source>
        <dbReference type="SAM" id="MobiDB-lite"/>
    </source>
</evidence>
<organism evidence="2 3">
    <name type="scientific">Candidatus Roizmanbacteria bacterium CG10_big_fil_rev_8_21_14_0_10_39_12</name>
    <dbReference type="NCBI Taxonomy" id="1974852"/>
    <lineage>
        <taxon>Bacteria</taxon>
        <taxon>Candidatus Roizmaniibacteriota</taxon>
    </lineage>
</organism>
<evidence type="ECO:0000313" key="2">
    <source>
        <dbReference type="EMBL" id="PJE61989.1"/>
    </source>
</evidence>
<gene>
    <name evidence="2" type="ORF">COU87_01675</name>
</gene>
<name>A0A2M8KQ12_9BACT</name>